<dbReference type="InterPro" id="IPR039607">
    <property type="entry name" value="VQ_8/17/18/20/21/25"/>
</dbReference>
<evidence type="ECO:0000313" key="3">
    <source>
        <dbReference type="EMBL" id="KAH9298580.1"/>
    </source>
</evidence>
<dbReference type="AlphaFoldDB" id="A0AA38CE04"/>
<reference evidence="3 4" key="1">
    <citation type="journal article" date="2021" name="Nat. Plants">
        <title>The Taxus genome provides insights into paclitaxel biosynthesis.</title>
        <authorList>
            <person name="Xiong X."/>
            <person name="Gou J."/>
            <person name="Liao Q."/>
            <person name="Li Y."/>
            <person name="Zhou Q."/>
            <person name="Bi G."/>
            <person name="Li C."/>
            <person name="Du R."/>
            <person name="Wang X."/>
            <person name="Sun T."/>
            <person name="Guo L."/>
            <person name="Liang H."/>
            <person name="Lu P."/>
            <person name="Wu Y."/>
            <person name="Zhang Z."/>
            <person name="Ro D.K."/>
            <person name="Shang Y."/>
            <person name="Huang S."/>
            <person name="Yan J."/>
        </authorList>
    </citation>
    <scope>NUCLEOTIDE SEQUENCE [LARGE SCALE GENOMIC DNA]</scope>
    <source>
        <strain evidence="3">Ta-2019</strain>
    </source>
</reference>
<feature type="domain" description="VQ" evidence="2">
    <location>
        <begin position="27"/>
        <end position="52"/>
    </location>
</feature>
<organism evidence="3 4">
    <name type="scientific">Taxus chinensis</name>
    <name type="common">Chinese yew</name>
    <name type="synonym">Taxus wallichiana var. chinensis</name>
    <dbReference type="NCBI Taxonomy" id="29808"/>
    <lineage>
        <taxon>Eukaryota</taxon>
        <taxon>Viridiplantae</taxon>
        <taxon>Streptophyta</taxon>
        <taxon>Embryophyta</taxon>
        <taxon>Tracheophyta</taxon>
        <taxon>Spermatophyta</taxon>
        <taxon>Pinopsida</taxon>
        <taxon>Pinidae</taxon>
        <taxon>Conifers II</taxon>
        <taxon>Cupressales</taxon>
        <taxon>Taxaceae</taxon>
        <taxon>Taxus</taxon>
    </lineage>
</organism>
<feature type="compositionally biased region" description="Basic residues" evidence="1">
    <location>
        <begin position="56"/>
        <end position="68"/>
    </location>
</feature>
<proteinExistence type="predicted"/>
<evidence type="ECO:0000256" key="1">
    <source>
        <dbReference type="SAM" id="MobiDB-lite"/>
    </source>
</evidence>
<evidence type="ECO:0000259" key="2">
    <source>
        <dbReference type="Pfam" id="PF05678"/>
    </source>
</evidence>
<protein>
    <recommendedName>
        <fullName evidence="2">VQ domain-containing protein</fullName>
    </recommendedName>
</protein>
<gene>
    <name evidence="3" type="ORF">KI387_030262</name>
</gene>
<name>A0AA38CE04_TAXCH</name>
<dbReference type="InterPro" id="IPR008889">
    <property type="entry name" value="VQ"/>
</dbReference>
<comment type="caution">
    <text evidence="3">The sequence shown here is derived from an EMBL/GenBank/DDBJ whole genome shotgun (WGS) entry which is preliminary data.</text>
</comment>
<sequence>MHRDSQQIKKPLASPSPVYRKPVIIHTYSPKVIHTEAHNFMQLVQKLTGWSEADKKRKRQKQKQKMKKRSEESLQGMMPDPTPCLNIAAASAKMAMNKCKEISSLRTDSTPAHFMADMSSYGCAGAVEEVMP</sequence>
<evidence type="ECO:0000313" key="4">
    <source>
        <dbReference type="Proteomes" id="UP000824469"/>
    </source>
</evidence>
<accession>A0AA38CE04</accession>
<feature type="non-terminal residue" evidence="3">
    <location>
        <position position="132"/>
    </location>
</feature>
<dbReference type="Proteomes" id="UP000824469">
    <property type="component" value="Unassembled WGS sequence"/>
</dbReference>
<keyword evidence="4" id="KW-1185">Reference proteome</keyword>
<dbReference type="GO" id="GO:0005634">
    <property type="term" value="C:nucleus"/>
    <property type="evidence" value="ECO:0007669"/>
    <property type="project" value="TreeGrafter"/>
</dbReference>
<dbReference type="Pfam" id="PF05678">
    <property type="entry name" value="VQ"/>
    <property type="match status" value="1"/>
</dbReference>
<dbReference type="PANTHER" id="PTHR33143">
    <property type="entry name" value="F16F4.1 PROTEIN-RELATED"/>
    <property type="match status" value="1"/>
</dbReference>
<feature type="region of interest" description="Disordered" evidence="1">
    <location>
        <begin position="48"/>
        <end position="82"/>
    </location>
</feature>
<dbReference type="EMBL" id="JAHRHJ020000010">
    <property type="protein sequence ID" value="KAH9298580.1"/>
    <property type="molecule type" value="Genomic_DNA"/>
</dbReference>
<dbReference type="PANTHER" id="PTHR33143:SF6">
    <property type="entry name" value="OS08G0102900 PROTEIN"/>
    <property type="match status" value="1"/>
</dbReference>